<evidence type="ECO:0000256" key="2">
    <source>
        <dbReference type="ARBA" id="ARBA00012150"/>
    </source>
</evidence>
<dbReference type="Pfam" id="PF00708">
    <property type="entry name" value="Acylphosphatase"/>
    <property type="match status" value="1"/>
</dbReference>
<evidence type="ECO:0000256" key="1">
    <source>
        <dbReference type="ARBA" id="ARBA00005614"/>
    </source>
</evidence>
<proteinExistence type="inferred from homology"/>
<dbReference type="PROSITE" id="PS51160">
    <property type="entry name" value="ACYLPHOSPHATASE_3"/>
    <property type="match status" value="1"/>
</dbReference>
<evidence type="ECO:0000256" key="3">
    <source>
        <dbReference type="ARBA" id="ARBA00015991"/>
    </source>
</evidence>
<evidence type="ECO:0000256" key="5">
    <source>
        <dbReference type="PROSITE-ProRule" id="PRU00520"/>
    </source>
</evidence>
<dbReference type="PROSITE" id="PS00150">
    <property type="entry name" value="ACYLPHOSPHATASE_1"/>
    <property type="match status" value="1"/>
</dbReference>
<dbReference type="GO" id="GO:0003998">
    <property type="term" value="F:acylphosphatase activity"/>
    <property type="evidence" value="ECO:0007669"/>
    <property type="project" value="UniProtKB-EC"/>
</dbReference>
<dbReference type="InterPro" id="IPR017968">
    <property type="entry name" value="Acylphosphatase_CS"/>
</dbReference>
<dbReference type="InterPro" id="IPR036046">
    <property type="entry name" value="Acylphosphatase-like_dom_sf"/>
</dbReference>
<dbReference type="Gene3D" id="3.30.70.100">
    <property type="match status" value="1"/>
</dbReference>
<feature type="active site" evidence="5">
    <location>
        <position position="17"/>
    </location>
</feature>
<organism evidence="8 9">
    <name type="scientific">Virgibacillus massiliensis</name>
    <dbReference type="NCBI Taxonomy" id="1462526"/>
    <lineage>
        <taxon>Bacteria</taxon>
        <taxon>Bacillati</taxon>
        <taxon>Bacillota</taxon>
        <taxon>Bacilli</taxon>
        <taxon>Bacillales</taxon>
        <taxon>Bacillaceae</taxon>
        <taxon>Virgibacillus</taxon>
    </lineage>
</organism>
<dbReference type="AlphaFoldDB" id="A0A024QCE1"/>
<protein>
    <recommendedName>
        <fullName evidence="3 5">acylphosphatase</fullName>
        <ecNumber evidence="2 5">3.6.1.7</ecNumber>
    </recommendedName>
</protein>
<reference evidence="8 9" key="1">
    <citation type="submission" date="2014-03" db="EMBL/GenBank/DDBJ databases">
        <authorList>
            <person name="Urmite Genomes U."/>
        </authorList>
    </citation>
    <scope>NUCLEOTIDE SEQUENCE [LARGE SCALE GENOMIC DNA]</scope>
    <source>
        <strain evidence="8 9">Vm-5</strain>
    </source>
</reference>
<name>A0A024QCE1_9BACI</name>
<dbReference type="EMBL" id="CCDP010000001">
    <property type="protein sequence ID" value="CDQ39870.1"/>
    <property type="molecule type" value="Genomic_DNA"/>
</dbReference>
<evidence type="ECO:0000259" key="7">
    <source>
        <dbReference type="PROSITE" id="PS51160"/>
    </source>
</evidence>
<dbReference type="EC" id="3.6.1.7" evidence="2 5"/>
<evidence type="ECO:0000256" key="4">
    <source>
        <dbReference type="ARBA" id="ARBA00047645"/>
    </source>
</evidence>
<reference evidence="9" key="2">
    <citation type="submission" date="2014-05" db="EMBL/GenBank/DDBJ databases">
        <title>Draft genome sequence of Virgibacillus massiliensis Vm-5.</title>
        <authorList>
            <person name="Khelaifia S."/>
            <person name="Croce O."/>
            <person name="Lagier J.C."/>
            <person name="Raoult D."/>
        </authorList>
    </citation>
    <scope>NUCLEOTIDE SEQUENCE [LARGE SCALE GENOMIC DNA]</scope>
    <source>
        <strain evidence="9">Vm-5</strain>
    </source>
</reference>
<dbReference type="InterPro" id="IPR001792">
    <property type="entry name" value="Acylphosphatase-like_dom"/>
</dbReference>
<evidence type="ECO:0000313" key="8">
    <source>
        <dbReference type="EMBL" id="CDQ39870.1"/>
    </source>
</evidence>
<evidence type="ECO:0000256" key="6">
    <source>
        <dbReference type="RuleBase" id="RU004168"/>
    </source>
</evidence>
<evidence type="ECO:0000313" key="9">
    <source>
        <dbReference type="Proteomes" id="UP000028875"/>
    </source>
</evidence>
<dbReference type="OrthoDB" id="9808093at2"/>
<dbReference type="eggNOG" id="COG1254">
    <property type="taxonomic scope" value="Bacteria"/>
</dbReference>
<dbReference type="PRINTS" id="PR00112">
    <property type="entry name" value="ACYLPHPHTASE"/>
</dbReference>
<accession>A0A024QCE1</accession>
<keyword evidence="5" id="KW-0378">Hydrolase</keyword>
<dbReference type="Proteomes" id="UP000028875">
    <property type="component" value="Unassembled WGS sequence"/>
</dbReference>
<dbReference type="STRING" id="1462526.BN990_02187"/>
<comment type="catalytic activity">
    <reaction evidence="4 5">
        <text>an acyl phosphate + H2O = a carboxylate + phosphate + H(+)</text>
        <dbReference type="Rhea" id="RHEA:14965"/>
        <dbReference type="ChEBI" id="CHEBI:15377"/>
        <dbReference type="ChEBI" id="CHEBI:15378"/>
        <dbReference type="ChEBI" id="CHEBI:29067"/>
        <dbReference type="ChEBI" id="CHEBI:43474"/>
        <dbReference type="ChEBI" id="CHEBI:59918"/>
        <dbReference type="EC" id="3.6.1.7"/>
    </reaction>
</comment>
<feature type="active site" evidence="5">
    <location>
        <position position="35"/>
    </location>
</feature>
<dbReference type="SUPFAM" id="SSF54975">
    <property type="entry name" value="Acylphosphatase/BLUF domain-like"/>
    <property type="match status" value="1"/>
</dbReference>
<dbReference type="PANTHER" id="PTHR47268">
    <property type="entry name" value="ACYLPHOSPHATASE"/>
    <property type="match status" value="1"/>
</dbReference>
<dbReference type="InterPro" id="IPR020456">
    <property type="entry name" value="Acylphosphatase"/>
</dbReference>
<keyword evidence="9" id="KW-1185">Reference proteome</keyword>
<comment type="caution">
    <text evidence="8">The sequence shown here is derived from an EMBL/GenBank/DDBJ whole genome shotgun (WGS) entry which is preliminary data.</text>
</comment>
<feature type="domain" description="Acylphosphatase-like" evidence="7">
    <location>
        <begin position="2"/>
        <end position="89"/>
    </location>
</feature>
<comment type="similarity">
    <text evidence="1 6">Belongs to the acylphosphatase family.</text>
</comment>
<dbReference type="RefSeq" id="WP_021291328.1">
    <property type="nucleotide sequence ID" value="NZ_BNER01000002.1"/>
</dbReference>
<dbReference type="PANTHER" id="PTHR47268:SF4">
    <property type="entry name" value="ACYLPHOSPHATASE"/>
    <property type="match status" value="1"/>
</dbReference>
<gene>
    <name evidence="8" type="primary">yccX</name>
    <name evidence="8" type="ORF">BN990_02187</name>
</gene>
<sequence length="89" mass="9841">MNVHAKISGKVQGVGFRFSAKQKADEIGITGWIRNNPDGTVELEAQGENKQLDQFLKDLSKGLNPAIKVQEVDQSKFESSTNFNSFKIS</sequence>